<dbReference type="InterPro" id="IPR036291">
    <property type="entry name" value="NAD(P)-bd_dom_sf"/>
</dbReference>
<comment type="caution">
    <text evidence="1">The sequence shown here is derived from an EMBL/GenBank/DDBJ whole genome shotgun (WGS) entry which is preliminary data.</text>
</comment>
<name>X0VI71_9ZZZZ</name>
<dbReference type="Gene3D" id="3.40.50.720">
    <property type="entry name" value="NAD(P)-binding Rossmann-like Domain"/>
    <property type="match status" value="1"/>
</dbReference>
<accession>X0VI71</accession>
<organism evidence="1">
    <name type="scientific">marine sediment metagenome</name>
    <dbReference type="NCBI Taxonomy" id="412755"/>
    <lineage>
        <taxon>unclassified sequences</taxon>
        <taxon>metagenomes</taxon>
        <taxon>ecological metagenomes</taxon>
    </lineage>
</organism>
<protein>
    <submittedName>
        <fullName evidence="1">Uncharacterized protein</fullName>
    </submittedName>
</protein>
<gene>
    <name evidence="1" type="ORF">S01H1_60101</name>
</gene>
<dbReference type="EMBL" id="BARS01039352">
    <property type="protein sequence ID" value="GAG17945.1"/>
    <property type="molecule type" value="Genomic_DNA"/>
</dbReference>
<sequence>MYGSGDVPLDGWAGRDPEFFRKLRDGGTIPLAEGAGALLHPGHVADLARSFGHVLECPGGPHALMMRDYIRLVARIMGVEAGLELTTQQEILPRFPALTSQRGLSFACRHMCCDVYQGP</sequence>
<evidence type="ECO:0000313" key="1">
    <source>
        <dbReference type="EMBL" id="GAG17945.1"/>
    </source>
</evidence>
<proteinExistence type="predicted"/>
<dbReference type="SUPFAM" id="SSF51735">
    <property type="entry name" value="NAD(P)-binding Rossmann-fold domains"/>
    <property type="match status" value="1"/>
</dbReference>
<dbReference type="AlphaFoldDB" id="X0VI71"/>
<reference evidence="1" key="1">
    <citation type="journal article" date="2014" name="Front. Microbiol.">
        <title>High frequency of phylogenetically diverse reductive dehalogenase-homologous genes in deep subseafloor sedimentary metagenomes.</title>
        <authorList>
            <person name="Kawai M."/>
            <person name="Futagami T."/>
            <person name="Toyoda A."/>
            <person name="Takaki Y."/>
            <person name="Nishi S."/>
            <person name="Hori S."/>
            <person name="Arai W."/>
            <person name="Tsubouchi T."/>
            <person name="Morono Y."/>
            <person name="Uchiyama I."/>
            <person name="Ito T."/>
            <person name="Fujiyama A."/>
            <person name="Inagaki F."/>
            <person name="Takami H."/>
        </authorList>
    </citation>
    <scope>NUCLEOTIDE SEQUENCE</scope>
    <source>
        <strain evidence="1">Expedition CK06-06</strain>
    </source>
</reference>